<gene>
    <name evidence="1" type="ORF">SCHPADRAFT_806160</name>
</gene>
<feature type="non-terminal residue" evidence="1">
    <location>
        <position position="108"/>
    </location>
</feature>
<dbReference type="Proteomes" id="UP000053477">
    <property type="component" value="Unassembled WGS sequence"/>
</dbReference>
<dbReference type="AlphaFoldDB" id="A0A0H2S3Z8"/>
<keyword evidence="2" id="KW-1185">Reference proteome</keyword>
<dbReference type="EMBL" id="KQ085916">
    <property type="protein sequence ID" value="KLO16403.1"/>
    <property type="molecule type" value="Genomic_DNA"/>
</dbReference>
<reference evidence="1 2" key="1">
    <citation type="submission" date="2015-04" db="EMBL/GenBank/DDBJ databases">
        <title>Complete genome sequence of Schizopora paradoxa KUC8140, a cosmopolitan wood degrader in East Asia.</title>
        <authorList>
            <consortium name="DOE Joint Genome Institute"/>
            <person name="Min B."/>
            <person name="Park H."/>
            <person name="Jang Y."/>
            <person name="Kim J.-J."/>
            <person name="Kim K.H."/>
            <person name="Pangilinan J."/>
            <person name="Lipzen A."/>
            <person name="Riley R."/>
            <person name="Grigoriev I.V."/>
            <person name="Spatafora J.W."/>
            <person name="Choi I.-G."/>
        </authorList>
    </citation>
    <scope>NUCLEOTIDE SEQUENCE [LARGE SCALE GENOMIC DNA]</scope>
    <source>
        <strain evidence="1 2">KUC8140</strain>
    </source>
</reference>
<organism evidence="1 2">
    <name type="scientific">Schizopora paradoxa</name>
    <dbReference type="NCBI Taxonomy" id="27342"/>
    <lineage>
        <taxon>Eukaryota</taxon>
        <taxon>Fungi</taxon>
        <taxon>Dikarya</taxon>
        <taxon>Basidiomycota</taxon>
        <taxon>Agaricomycotina</taxon>
        <taxon>Agaricomycetes</taxon>
        <taxon>Hymenochaetales</taxon>
        <taxon>Schizoporaceae</taxon>
        <taxon>Schizopora</taxon>
    </lineage>
</organism>
<dbReference type="OrthoDB" id="4743193at2759"/>
<proteinExistence type="predicted"/>
<dbReference type="InParanoid" id="A0A0H2S3Z8"/>
<name>A0A0H2S3Z8_9AGAM</name>
<protein>
    <submittedName>
        <fullName evidence="1">Uncharacterized protein</fullName>
    </submittedName>
</protein>
<evidence type="ECO:0000313" key="2">
    <source>
        <dbReference type="Proteomes" id="UP000053477"/>
    </source>
</evidence>
<evidence type="ECO:0000313" key="1">
    <source>
        <dbReference type="EMBL" id="KLO16403.1"/>
    </source>
</evidence>
<dbReference type="STRING" id="27342.A0A0H2S3Z8"/>
<sequence>KAIVIISILAKSTNQQCNAFAVVTGLFLHASRASERVVEMLSHSGMSISSSATNMLIHSLSADAHSKLETLMQTHVASLVYDNFDIKFEVHTPSDRNPETKLVHLTSG</sequence>
<feature type="non-terminal residue" evidence="1">
    <location>
        <position position="1"/>
    </location>
</feature>
<accession>A0A0H2S3Z8</accession>